<accession>A0A382EFI0</accession>
<evidence type="ECO:0000313" key="1">
    <source>
        <dbReference type="EMBL" id="SVB49478.1"/>
    </source>
</evidence>
<organism evidence="1">
    <name type="scientific">marine metagenome</name>
    <dbReference type="NCBI Taxonomy" id="408172"/>
    <lineage>
        <taxon>unclassified sequences</taxon>
        <taxon>metagenomes</taxon>
        <taxon>ecological metagenomes</taxon>
    </lineage>
</organism>
<name>A0A382EFI0_9ZZZZ</name>
<dbReference type="EMBL" id="UINC01044262">
    <property type="protein sequence ID" value="SVB49478.1"/>
    <property type="molecule type" value="Genomic_DNA"/>
</dbReference>
<protein>
    <submittedName>
        <fullName evidence="1">Uncharacterized protein</fullName>
    </submittedName>
</protein>
<proteinExistence type="predicted"/>
<reference evidence="1" key="1">
    <citation type="submission" date="2018-05" db="EMBL/GenBank/DDBJ databases">
        <authorList>
            <person name="Lanie J.A."/>
            <person name="Ng W.-L."/>
            <person name="Kazmierczak K.M."/>
            <person name="Andrzejewski T.M."/>
            <person name="Davidsen T.M."/>
            <person name="Wayne K.J."/>
            <person name="Tettelin H."/>
            <person name="Glass J.I."/>
            <person name="Rusch D."/>
            <person name="Podicherti R."/>
            <person name="Tsui H.-C.T."/>
            <person name="Winkler M.E."/>
        </authorList>
    </citation>
    <scope>NUCLEOTIDE SEQUENCE</scope>
</reference>
<dbReference type="AlphaFoldDB" id="A0A382EFI0"/>
<sequence>MNSVVKDSMIGYVFKEKTRLRKTNDGGWGVDVAPTPLWGSPTPSAGWCSQNIPKYDKQKPQQNPLFSGQIRVFIKQ</sequence>
<gene>
    <name evidence="1" type="ORF">METZ01_LOCUS202332</name>
</gene>